<evidence type="ECO:0000256" key="3">
    <source>
        <dbReference type="ARBA" id="ARBA00022679"/>
    </source>
</evidence>
<keyword evidence="5" id="KW-0479">Metal-binding</keyword>
<evidence type="ECO:0000256" key="12">
    <source>
        <dbReference type="ARBA" id="ARBA00023316"/>
    </source>
</evidence>
<evidence type="ECO:0000256" key="6">
    <source>
        <dbReference type="ARBA" id="ARBA00022737"/>
    </source>
</evidence>
<keyword evidence="3" id="KW-0808">Transferase</keyword>
<name>A0A6J5ZGV6_9ZZZZ</name>
<dbReference type="InterPro" id="IPR005882">
    <property type="entry name" value="Bifunctional_GlmU"/>
</dbReference>
<dbReference type="GO" id="GO:0005737">
    <property type="term" value="C:cytoplasm"/>
    <property type="evidence" value="ECO:0007669"/>
    <property type="project" value="UniProtKB-SubCell"/>
</dbReference>
<dbReference type="Gene3D" id="2.160.10.10">
    <property type="entry name" value="Hexapeptide repeat proteins"/>
    <property type="match status" value="1"/>
</dbReference>
<dbReference type="InterPro" id="IPR011004">
    <property type="entry name" value="Trimer_LpxA-like_sf"/>
</dbReference>
<dbReference type="Pfam" id="PF25087">
    <property type="entry name" value="GMPPB_C"/>
    <property type="match status" value="1"/>
</dbReference>
<comment type="cofactor">
    <cofactor evidence="1">
        <name>Mg(2+)</name>
        <dbReference type="ChEBI" id="CHEBI:18420"/>
    </cofactor>
</comment>
<dbReference type="CDD" id="cd02540">
    <property type="entry name" value="GT2_GlmU_N_bac"/>
    <property type="match status" value="1"/>
</dbReference>
<evidence type="ECO:0000259" key="16">
    <source>
        <dbReference type="Pfam" id="PF25087"/>
    </source>
</evidence>
<dbReference type="InterPro" id="IPR056729">
    <property type="entry name" value="GMPPB_C"/>
</dbReference>
<dbReference type="Pfam" id="PF12804">
    <property type="entry name" value="NTP_transf_3"/>
    <property type="match status" value="1"/>
</dbReference>
<dbReference type="PANTHER" id="PTHR43584">
    <property type="entry name" value="NUCLEOTIDYL TRANSFERASE"/>
    <property type="match status" value="1"/>
</dbReference>
<dbReference type="GO" id="GO:0009252">
    <property type="term" value="P:peptidoglycan biosynthetic process"/>
    <property type="evidence" value="ECO:0007669"/>
    <property type="project" value="UniProtKB-KW"/>
</dbReference>
<keyword evidence="11" id="KW-0012">Acyltransferase</keyword>
<protein>
    <submittedName>
        <fullName evidence="17">Unannotated protein</fullName>
    </submittedName>
</protein>
<evidence type="ECO:0000256" key="10">
    <source>
        <dbReference type="ARBA" id="ARBA00023268"/>
    </source>
</evidence>
<dbReference type="GO" id="GO:0000287">
    <property type="term" value="F:magnesium ion binding"/>
    <property type="evidence" value="ECO:0007669"/>
    <property type="project" value="InterPro"/>
</dbReference>
<dbReference type="CDD" id="cd03353">
    <property type="entry name" value="LbH_GlmU_C"/>
    <property type="match status" value="1"/>
</dbReference>
<keyword evidence="9" id="KW-0573">Peptidoglycan synthesis</keyword>
<dbReference type="SUPFAM" id="SSF53448">
    <property type="entry name" value="Nucleotide-diphospho-sugar transferases"/>
    <property type="match status" value="1"/>
</dbReference>
<evidence type="ECO:0000256" key="7">
    <source>
        <dbReference type="ARBA" id="ARBA00022842"/>
    </source>
</evidence>
<evidence type="ECO:0000256" key="14">
    <source>
        <dbReference type="ARBA" id="ARBA00048493"/>
    </source>
</evidence>
<dbReference type="InterPro" id="IPR038009">
    <property type="entry name" value="GlmU_C_LbH"/>
</dbReference>
<gene>
    <name evidence="17" type="ORF">UFOPK3770_01023</name>
</gene>
<dbReference type="GO" id="GO:0019134">
    <property type="term" value="F:glucosamine-1-phosphate N-acetyltransferase activity"/>
    <property type="evidence" value="ECO:0007669"/>
    <property type="project" value="UniProtKB-EC"/>
</dbReference>
<dbReference type="NCBIfam" id="NF010932">
    <property type="entry name" value="PRK14352.1"/>
    <property type="match status" value="1"/>
</dbReference>
<keyword evidence="2" id="KW-0963">Cytoplasm</keyword>
<dbReference type="EMBL" id="CAESAJ010000125">
    <property type="protein sequence ID" value="CAB4341815.1"/>
    <property type="molecule type" value="Genomic_DNA"/>
</dbReference>
<evidence type="ECO:0000256" key="4">
    <source>
        <dbReference type="ARBA" id="ARBA00022695"/>
    </source>
</evidence>
<keyword evidence="10" id="KW-0511">Multifunctional enzyme</keyword>
<dbReference type="InterPro" id="IPR050065">
    <property type="entry name" value="GlmU-like"/>
</dbReference>
<reference evidence="17" key="1">
    <citation type="submission" date="2020-05" db="EMBL/GenBank/DDBJ databases">
        <authorList>
            <person name="Chiriac C."/>
            <person name="Salcher M."/>
            <person name="Ghai R."/>
            <person name="Kavagutti S V."/>
        </authorList>
    </citation>
    <scope>NUCLEOTIDE SEQUENCE</scope>
</reference>
<keyword evidence="8" id="KW-0133">Cell shape</keyword>
<keyword evidence="6" id="KW-0677">Repeat</keyword>
<evidence type="ECO:0000256" key="8">
    <source>
        <dbReference type="ARBA" id="ARBA00022960"/>
    </source>
</evidence>
<dbReference type="HAMAP" id="MF_01631">
    <property type="entry name" value="GlmU"/>
    <property type="match status" value="1"/>
</dbReference>
<proteinExistence type="inferred from homology"/>
<dbReference type="GO" id="GO:0006048">
    <property type="term" value="P:UDP-N-acetylglucosamine biosynthetic process"/>
    <property type="evidence" value="ECO:0007669"/>
    <property type="project" value="InterPro"/>
</dbReference>
<dbReference type="SUPFAM" id="SSF51161">
    <property type="entry name" value="Trimeric LpxA-like enzymes"/>
    <property type="match status" value="1"/>
</dbReference>
<keyword evidence="7" id="KW-0460">Magnesium</keyword>
<dbReference type="Gene3D" id="3.90.550.10">
    <property type="entry name" value="Spore Coat Polysaccharide Biosynthesis Protein SpsA, Chain A"/>
    <property type="match status" value="1"/>
</dbReference>
<dbReference type="InterPro" id="IPR029044">
    <property type="entry name" value="Nucleotide-diphossugar_trans"/>
</dbReference>
<comment type="catalytic activity">
    <reaction evidence="13">
        <text>alpha-D-glucosamine 1-phosphate + acetyl-CoA = N-acetyl-alpha-D-glucosamine 1-phosphate + CoA + H(+)</text>
        <dbReference type="Rhea" id="RHEA:13725"/>
        <dbReference type="ChEBI" id="CHEBI:15378"/>
        <dbReference type="ChEBI" id="CHEBI:57287"/>
        <dbReference type="ChEBI" id="CHEBI:57288"/>
        <dbReference type="ChEBI" id="CHEBI:57776"/>
        <dbReference type="ChEBI" id="CHEBI:58516"/>
        <dbReference type="EC" id="2.3.1.157"/>
    </reaction>
</comment>
<dbReference type="InterPro" id="IPR025877">
    <property type="entry name" value="MobA-like_NTP_Trfase"/>
</dbReference>
<comment type="catalytic activity">
    <reaction evidence="14">
        <text>N-acetyl-alpha-D-glucosamine 1-phosphate + UTP + H(+) = UDP-N-acetyl-alpha-D-glucosamine + diphosphate</text>
        <dbReference type="Rhea" id="RHEA:13509"/>
        <dbReference type="ChEBI" id="CHEBI:15378"/>
        <dbReference type="ChEBI" id="CHEBI:33019"/>
        <dbReference type="ChEBI" id="CHEBI:46398"/>
        <dbReference type="ChEBI" id="CHEBI:57705"/>
        <dbReference type="ChEBI" id="CHEBI:57776"/>
        <dbReference type="EC" id="2.7.7.23"/>
    </reaction>
</comment>
<dbReference type="GO" id="GO:0000902">
    <property type="term" value="P:cell morphogenesis"/>
    <property type="evidence" value="ECO:0007669"/>
    <property type="project" value="InterPro"/>
</dbReference>
<evidence type="ECO:0000256" key="2">
    <source>
        <dbReference type="ARBA" id="ARBA00022490"/>
    </source>
</evidence>
<evidence type="ECO:0000259" key="15">
    <source>
        <dbReference type="Pfam" id="PF12804"/>
    </source>
</evidence>
<dbReference type="GO" id="GO:0003977">
    <property type="term" value="F:UDP-N-acetylglucosamine diphosphorylase activity"/>
    <property type="evidence" value="ECO:0007669"/>
    <property type="project" value="UniProtKB-EC"/>
</dbReference>
<organism evidence="17">
    <name type="scientific">freshwater metagenome</name>
    <dbReference type="NCBI Taxonomy" id="449393"/>
    <lineage>
        <taxon>unclassified sequences</taxon>
        <taxon>metagenomes</taxon>
        <taxon>ecological metagenomes</taxon>
    </lineage>
</organism>
<feature type="domain" description="MobA-like NTP transferase" evidence="15">
    <location>
        <begin position="14"/>
        <end position="142"/>
    </location>
</feature>
<dbReference type="PANTHER" id="PTHR43584:SF3">
    <property type="entry name" value="BIFUNCTIONAL PROTEIN GLMU"/>
    <property type="match status" value="1"/>
</dbReference>
<dbReference type="GO" id="GO:0071555">
    <property type="term" value="P:cell wall organization"/>
    <property type="evidence" value="ECO:0007669"/>
    <property type="project" value="UniProtKB-KW"/>
</dbReference>
<sequence>MTASQSADRRPVAVIILAAGMGTRMKSKIPKVMHQVAGMPLIGHVLSAVRPLQAQHTVVVVGHERELVGVAVTASDPQAICVVQEQQRGTGHATQVAMVNLAAAGNGPVVIVSGDSPLITTDDLGKLLIAAQGKAGAVLTAQITDPQGYGRIMRDGDNVERIVEQNDANDQEREISEINSGVYVFDSAFLTAALQELSADNAQGELYLTDVVGILRTQGQHVAAVLTDEVNIVGVNDRKQLAFAAKQVRDRIVDELMLAGVTIIDPSSVWIDSTVVVEADATIHPNVQLHGTTTIAAGASVGPECTLTDTVVGPNAHVIRVTANQAIIGEGAQVGPYTYLRPGTVLGAHAKAGGFVEIKNSTLGPDAKVPHLSYVGDATIGEGSNIGAATVFVNFDGIAKHPTIVGKHVRIGSDTMLVAPVTIGDGAYTAAGSVITEDVPAGAIGVARARQRNIIDWVLRRRPGSASAQAALADSERKS</sequence>
<evidence type="ECO:0000313" key="17">
    <source>
        <dbReference type="EMBL" id="CAB4341815.1"/>
    </source>
</evidence>
<dbReference type="AlphaFoldDB" id="A0A6J5ZGV6"/>
<evidence type="ECO:0000256" key="13">
    <source>
        <dbReference type="ARBA" id="ARBA00048247"/>
    </source>
</evidence>
<dbReference type="GO" id="GO:0008360">
    <property type="term" value="P:regulation of cell shape"/>
    <property type="evidence" value="ECO:0007669"/>
    <property type="project" value="UniProtKB-KW"/>
</dbReference>
<feature type="domain" description="Mannose-1-phosphate guanyltransferase C-terminal" evidence="16">
    <location>
        <begin position="324"/>
        <end position="417"/>
    </location>
</feature>
<evidence type="ECO:0000256" key="11">
    <source>
        <dbReference type="ARBA" id="ARBA00023315"/>
    </source>
</evidence>
<keyword evidence="12" id="KW-0961">Cell wall biogenesis/degradation</keyword>
<keyword evidence="4" id="KW-0548">Nucleotidyltransferase</keyword>
<accession>A0A6J5ZGV6</accession>
<evidence type="ECO:0000256" key="9">
    <source>
        <dbReference type="ARBA" id="ARBA00022984"/>
    </source>
</evidence>
<dbReference type="NCBIfam" id="TIGR01173">
    <property type="entry name" value="glmU"/>
    <property type="match status" value="1"/>
</dbReference>
<evidence type="ECO:0000256" key="5">
    <source>
        <dbReference type="ARBA" id="ARBA00022723"/>
    </source>
</evidence>
<evidence type="ECO:0000256" key="1">
    <source>
        <dbReference type="ARBA" id="ARBA00001946"/>
    </source>
</evidence>